<feature type="compositionally biased region" description="Low complexity" evidence="3">
    <location>
        <begin position="108"/>
        <end position="118"/>
    </location>
</feature>
<feature type="region of interest" description="Disordered" evidence="3">
    <location>
        <begin position="98"/>
        <end position="138"/>
    </location>
</feature>
<dbReference type="GeneID" id="20221165"/>
<dbReference type="PROSITE" id="PS50102">
    <property type="entry name" value="RRM"/>
    <property type="match status" value="2"/>
</dbReference>
<dbReference type="OrthoDB" id="272703at2759"/>
<evidence type="ECO:0000313" key="5">
    <source>
        <dbReference type="EMBL" id="EGB04443.1"/>
    </source>
</evidence>
<keyword evidence="1 2" id="KW-0694">RNA-binding</keyword>
<feature type="region of interest" description="Disordered" evidence="3">
    <location>
        <begin position="218"/>
        <end position="240"/>
    </location>
</feature>
<evidence type="ECO:0000313" key="6">
    <source>
        <dbReference type="Proteomes" id="UP000002729"/>
    </source>
</evidence>
<dbReference type="GO" id="GO:0005634">
    <property type="term" value="C:nucleus"/>
    <property type="evidence" value="ECO:0007669"/>
    <property type="project" value="TreeGrafter"/>
</dbReference>
<dbReference type="GO" id="GO:0003729">
    <property type="term" value="F:mRNA binding"/>
    <property type="evidence" value="ECO:0007669"/>
    <property type="project" value="TreeGrafter"/>
</dbReference>
<dbReference type="Gene3D" id="3.30.70.330">
    <property type="match status" value="2"/>
</dbReference>
<dbReference type="InterPro" id="IPR035979">
    <property type="entry name" value="RBD_domain_sf"/>
</dbReference>
<evidence type="ECO:0000259" key="4">
    <source>
        <dbReference type="PROSITE" id="PS50102"/>
    </source>
</evidence>
<dbReference type="InterPro" id="IPR000504">
    <property type="entry name" value="RRM_dom"/>
</dbReference>
<feature type="compositionally biased region" description="Gly residues" evidence="3">
    <location>
        <begin position="127"/>
        <end position="136"/>
    </location>
</feature>
<dbReference type="FunFam" id="3.30.70.330:FF:000362">
    <property type="entry name" value="GBP2p Poly(A+) RNA-binding protein"/>
    <property type="match status" value="1"/>
</dbReference>
<evidence type="ECO:0000256" key="2">
    <source>
        <dbReference type="PROSITE-ProRule" id="PRU00176"/>
    </source>
</evidence>
<dbReference type="PANTHER" id="PTHR23003">
    <property type="entry name" value="RNA RECOGNITION MOTIF RRM DOMAIN CONTAINING PROTEIN"/>
    <property type="match status" value="1"/>
</dbReference>
<dbReference type="SUPFAM" id="SSF54928">
    <property type="entry name" value="RNA-binding domain, RBD"/>
    <property type="match status" value="2"/>
</dbReference>
<dbReference type="Pfam" id="PF00076">
    <property type="entry name" value="RRM_1"/>
    <property type="match status" value="2"/>
</dbReference>
<feature type="domain" description="RRM" evidence="4">
    <location>
        <begin position="25"/>
        <end position="102"/>
    </location>
</feature>
<evidence type="ECO:0000256" key="1">
    <source>
        <dbReference type="ARBA" id="ARBA00022884"/>
    </source>
</evidence>
<dbReference type="Proteomes" id="UP000002729">
    <property type="component" value="Unassembled WGS sequence"/>
</dbReference>
<gene>
    <name evidence="5" type="ORF">AURANDRAFT_32583</name>
</gene>
<dbReference type="AlphaFoldDB" id="F0YKE5"/>
<dbReference type="PANTHER" id="PTHR23003:SF3">
    <property type="entry name" value="FI21236P1-RELATED"/>
    <property type="match status" value="1"/>
</dbReference>
<dbReference type="KEGG" id="aaf:AURANDRAFT_32583"/>
<dbReference type="RefSeq" id="XP_009040830.1">
    <property type="nucleotide sequence ID" value="XM_009042582.1"/>
</dbReference>
<sequence>MSLDDAIAARSPRGGGGGGGIRVARRVFVGNLSWQTSWQDLKDHFRQCGTVVHASVMEERPGRSKGCGIVEFESADEAALAIETLHDVELDGRPVQVREDREDRDLAPAKAPGGKRPAVQAPAWGEPRGGGGGGEIEVGRRQRKAAQDADGDVIRVARRVYVGNLAWGTSWQDLKDHFRQCGSVVHAKVMEERPGRSKGWGIVEFEAPEEAVAAIEQLNDSDLDGRPIQVREDREDRDLR</sequence>
<dbReference type="eggNOG" id="KOG0118">
    <property type="taxonomic scope" value="Eukaryota"/>
</dbReference>
<dbReference type="EMBL" id="GL833151">
    <property type="protein sequence ID" value="EGB04443.1"/>
    <property type="molecule type" value="Genomic_DNA"/>
</dbReference>
<proteinExistence type="predicted"/>
<reference evidence="5 6" key="1">
    <citation type="journal article" date="2011" name="Proc. Natl. Acad. Sci. U.S.A.">
        <title>Niche of harmful alga Aureococcus anophagefferens revealed through ecogenomics.</title>
        <authorList>
            <person name="Gobler C.J."/>
            <person name="Berry D.L."/>
            <person name="Dyhrman S.T."/>
            <person name="Wilhelm S.W."/>
            <person name="Salamov A."/>
            <person name="Lobanov A.V."/>
            <person name="Zhang Y."/>
            <person name="Collier J.L."/>
            <person name="Wurch L.L."/>
            <person name="Kustka A.B."/>
            <person name="Dill B.D."/>
            <person name="Shah M."/>
            <person name="VerBerkmoes N.C."/>
            <person name="Kuo A."/>
            <person name="Terry A."/>
            <person name="Pangilinan J."/>
            <person name="Lindquist E.A."/>
            <person name="Lucas S."/>
            <person name="Paulsen I.T."/>
            <person name="Hattenrath-Lehmann T.K."/>
            <person name="Talmage S.C."/>
            <person name="Walker E.A."/>
            <person name="Koch F."/>
            <person name="Burson A.M."/>
            <person name="Marcoval M.A."/>
            <person name="Tang Y.Z."/>
            <person name="Lecleir G.R."/>
            <person name="Coyne K.J."/>
            <person name="Berg G.M."/>
            <person name="Bertrand E.M."/>
            <person name="Saito M.A."/>
            <person name="Gladyshev V.N."/>
            <person name="Grigoriev I.V."/>
        </authorList>
    </citation>
    <scope>NUCLEOTIDE SEQUENCE [LARGE SCALE GENOMIC DNA]</scope>
    <source>
        <strain evidence="6">CCMP 1984</strain>
    </source>
</reference>
<dbReference type="CDD" id="cd00590">
    <property type="entry name" value="RRM_SF"/>
    <property type="match status" value="2"/>
</dbReference>
<dbReference type="InParanoid" id="F0YKE5"/>
<organism evidence="6">
    <name type="scientific">Aureococcus anophagefferens</name>
    <name type="common">Harmful bloom alga</name>
    <dbReference type="NCBI Taxonomy" id="44056"/>
    <lineage>
        <taxon>Eukaryota</taxon>
        <taxon>Sar</taxon>
        <taxon>Stramenopiles</taxon>
        <taxon>Ochrophyta</taxon>
        <taxon>Pelagophyceae</taxon>
        <taxon>Pelagomonadales</taxon>
        <taxon>Pelagomonadaceae</taxon>
        <taxon>Aureococcus</taxon>
    </lineage>
</organism>
<dbReference type="SMART" id="SM00360">
    <property type="entry name" value="RRM"/>
    <property type="match status" value="2"/>
</dbReference>
<dbReference type="InterPro" id="IPR050374">
    <property type="entry name" value="RRT5_SRSF_SR"/>
</dbReference>
<feature type="compositionally biased region" description="Basic and acidic residues" evidence="3">
    <location>
        <begin position="98"/>
        <end position="107"/>
    </location>
</feature>
<protein>
    <recommendedName>
        <fullName evidence="4">RRM domain-containing protein</fullName>
    </recommendedName>
</protein>
<dbReference type="InterPro" id="IPR012677">
    <property type="entry name" value="Nucleotide-bd_a/b_plait_sf"/>
</dbReference>
<accession>F0YKE5</accession>
<dbReference type="GO" id="GO:0005737">
    <property type="term" value="C:cytoplasm"/>
    <property type="evidence" value="ECO:0007669"/>
    <property type="project" value="TreeGrafter"/>
</dbReference>
<evidence type="ECO:0000256" key="3">
    <source>
        <dbReference type="SAM" id="MobiDB-lite"/>
    </source>
</evidence>
<dbReference type="GO" id="GO:1990904">
    <property type="term" value="C:ribonucleoprotein complex"/>
    <property type="evidence" value="ECO:0007669"/>
    <property type="project" value="TreeGrafter"/>
</dbReference>
<feature type="domain" description="RRM" evidence="4">
    <location>
        <begin position="158"/>
        <end position="235"/>
    </location>
</feature>
<name>F0YKE5_AURAN</name>
<dbReference type="OMA" id="KGWGIVE"/>
<keyword evidence="6" id="KW-1185">Reference proteome</keyword>
<feature type="compositionally biased region" description="Basic and acidic residues" evidence="3">
    <location>
        <begin position="223"/>
        <end position="240"/>
    </location>
</feature>